<comment type="caution">
    <text evidence="1">The sequence shown here is derived from an EMBL/GenBank/DDBJ whole genome shotgun (WGS) entry which is preliminary data.</text>
</comment>
<dbReference type="Proteomes" id="UP000248329">
    <property type="component" value="Unassembled WGS sequence"/>
</dbReference>
<accession>A0AC61L798</accession>
<reference evidence="1" key="1">
    <citation type="submission" date="2018-01" db="EMBL/GenBank/DDBJ databases">
        <authorList>
            <person name="Krukenberg V."/>
        </authorList>
    </citation>
    <scope>NUCLEOTIDE SEQUENCE</scope>
    <source>
        <strain evidence="1">E20ANME2</strain>
    </source>
</reference>
<evidence type="ECO:0000313" key="1">
    <source>
        <dbReference type="EMBL" id="PXF62093.1"/>
    </source>
</evidence>
<evidence type="ECO:0000313" key="2">
    <source>
        <dbReference type="Proteomes" id="UP000248329"/>
    </source>
</evidence>
<gene>
    <name evidence="1" type="ORF">C4B59_00300</name>
</gene>
<proteinExistence type="predicted"/>
<name>A0AC61L798_9EURY</name>
<dbReference type="EMBL" id="PQXF01000001">
    <property type="protein sequence ID" value="PXF62093.1"/>
    <property type="molecule type" value="Genomic_DNA"/>
</dbReference>
<organism evidence="1 2">
    <name type="scientific">Candidatus Methanogaster sp</name>
    <dbReference type="NCBI Taxonomy" id="3386292"/>
    <lineage>
        <taxon>Archaea</taxon>
        <taxon>Methanobacteriati</taxon>
        <taxon>Methanobacteriota</taxon>
        <taxon>Stenosarchaea group</taxon>
        <taxon>Methanomicrobia</taxon>
        <taxon>Methanosarcinales</taxon>
        <taxon>ANME-2 cluster</taxon>
        <taxon>Candidatus Methanogasteraceae</taxon>
        <taxon>Candidatus Methanogaster</taxon>
    </lineage>
</organism>
<sequence length="349" mass="36721">MNMRTIGIGIVAVALILAISMTASANPDPSGATGAVQINSVSLGSYDLDSNIYTNTAANILGEGTNMIYLHATTAITGMIEDEVLNITYIKEDGSTDYVIGPAVGTQDSGYWYAGVTVVDLVDVTAIMTESGTSNGIVEIVANVSRQALYPGVGGTDSAKGGFVTEMDLDGTSRTTRWQGYYGNVSGSIALADSQGHTMFSWAWNATEGGEVFATTNSSIPPWTGLTNNSTTQFLNEIDADWGWTNDPVDDAGATLNATTNVNIADDSYQIAATTAGALQPYDSQWQCGAVATANPNERDDFVFVGIIQDGKTSFASGSADYEMIVPTPDDGSAVTYYFYMELNGAIMD</sequence>
<protein>
    <submittedName>
        <fullName evidence="1">Uncharacterized protein</fullName>
    </submittedName>
</protein>